<dbReference type="AlphaFoldDB" id="A0A1B1YK55"/>
<dbReference type="InterPro" id="IPR050985">
    <property type="entry name" value="Alpha-glycosidase_related"/>
</dbReference>
<sequence>MKFSDGYWKLKDGISLFTPVDIRDIKFSDNKLTVYAATKVIRHRGDTLNLPVITVEYSSPLPDIIGVKIYHHKGKKTKGPEFELRKQPDTPVDVKIANDEAILTSGKLSVKVKKGTQWRADFFYGDRYLTGSSGRSAGYIKTSEGLTYVREQLNLGIGECVYGLGERFTHFVKNGQTVDIWNEDGGTSSEQAYKNIPFYITNRGYGVFVNHPERVSYEIGSEVVTKVQFSVPGEYLEYFIIGGETLKDVLKNYTALTGRPHLPPAWSFGLWLSTSFTTDYDEKTVLGFINGMFERDIPVSVFHFDCFWMKEFQWCDFTWDKDVFPDPESMLQKLKAKGLKICVWINPYIAQKSYLFDEGMEKGYLLKNKNGDVWQWDMWQAGMALIDFTNPDACKWYQEKLKALLDMGVDCFKTDFGERIPTDVVYYDGSDPEKMHNYYTYLYNKTVFDLLKRERGDREAVVFARSATAGSQKFPVHWGGDCTADYPSMAESLRGGLSLCASGFAFWSHDIGGFENTATPDLYKRWVAFGLLSTHSRLHGSESYRVPWLFDEEASEVLSFFTKLKYKLMPYIFAAAYEASTNGIPVMRPMVLEFTDDPACDYLDRQYMLGERILVAPVFSEDGSVNYYVPEGTWTNFLSNEKIQGGKWLKEVHGYFSLPLLVRPDSLIAVGSNENRPDYDYAENVTFHLFELQDGHSAESLVYNQYGITELTLKVTRKGNTLVVNAKGNGKPWRILLRNIFDIQKTDQFDVLPDKFGVIIEPAGNFGEFSITVNERF</sequence>
<dbReference type="PANTHER" id="PTHR43053:SF4">
    <property type="entry name" value="MYOGENESIS-REGULATING GLYCOSIDASE"/>
    <property type="match status" value="1"/>
</dbReference>
<dbReference type="InterPro" id="IPR017853">
    <property type="entry name" value="GH"/>
</dbReference>
<dbReference type="Pfam" id="PF13802">
    <property type="entry name" value="Gal_mutarotas_2"/>
    <property type="match status" value="1"/>
</dbReference>
<dbReference type="InterPro" id="IPR013780">
    <property type="entry name" value="Glyco_hydro_b"/>
</dbReference>
<dbReference type="GO" id="GO:0061634">
    <property type="term" value="F:alpha-D-xyloside xylohydrolase"/>
    <property type="evidence" value="ECO:0007669"/>
    <property type="project" value="UniProtKB-EC"/>
</dbReference>
<dbReference type="EC" id="3.2.1.177" evidence="5"/>
<dbReference type="NCBIfam" id="NF007940">
    <property type="entry name" value="PRK10658.1"/>
    <property type="match status" value="1"/>
</dbReference>
<evidence type="ECO:0000256" key="6">
    <source>
        <dbReference type="RuleBase" id="RU361185"/>
    </source>
</evidence>
<dbReference type="EMBL" id="CP014673">
    <property type="protein sequence ID" value="ANX01116.1"/>
    <property type="molecule type" value="Genomic_DNA"/>
</dbReference>
<evidence type="ECO:0000256" key="3">
    <source>
        <dbReference type="ARBA" id="ARBA00023295"/>
    </source>
</evidence>
<proteinExistence type="inferred from homology"/>
<dbReference type="InterPro" id="IPR048395">
    <property type="entry name" value="Glyco_hydro_31_C"/>
</dbReference>
<dbReference type="RefSeq" id="WP_015358896.1">
    <property type="nucleotide sequence ID" value="NZ_CP014673.1"/>
</dbReference>
<dbReference type="SUPFAM" id="SSF51445">
    <property type="entry name" value="(Trans)glycosidases"/>
    <property type="match status" value="1"/>
</dbReference>
<evidence type="ECO:0000259" key="9">
    <source>
        <dbReference type="Pfam" id="PF21365"/>
    </source>
</evidence>
<dbReference type="InterPro" id="IPR000322">
    <property type="entry name" value="Glyco_hydro_31_TIM"/>
</dbReference>
<dbReference type="FunFam" id="3.20.20.80:FF:000053">
    <property type="entry name" value="Alpha-xylosidase YicI"/>
    <property type="match status" value="1"/>
</dbReference>
<evidence type="ECO:0000259" key="8">
    <source>
        <dbReference type="Pfam" id="PF13802"/>
    </source>
</evidence>
<dbReference type="InterPro" id="IPR025887">
    <property type="entry name" value="Glyco_hydro_31_N_dom"/>
</dbReference>
<dbReference type="GO" id="GO:0030246">
    <property type="term" value="F:carbohydrate binding"/>
    <property type="evidence" value="ECO:0007669"/>
    <property type="project" value="InterPro"/>
</dbReference>
<keyword evidence="3 6" id="KW-0326">Glycosidase</keyword>
<comment type="catalytic activity">
    <reaction evidence="4">
        <text>Hydrolysis of terminal, non-reducing alpha-D-xylose residues with release of alpha-D-xylose.</text>
        <dbReference type="EC" id="3.2.1.177"/>
    </reaction>
</comment>
<evidence type="ECO:0000313" key="10">
    <source>
        <dbReference type="EMBL" id="ANX01116.1"/>
    </source>
</evidence>
<dbReference type="SUPFAM" id="SSF117125">
    <property type="entry name" value="Putative glucosidase YicI, C-terminal domain"/>
    <property type="match status" value="1"/>
</dbReference>
<reference evidence="10 11" key="1">
    <citation type="submission" date="2016-02" db="EMBL/GenBank/DDBJ databases">
        <title>Comparison of Clostridium stercorarium subspecies using comparative genomics and transcriptomics.</title>
        <authorList>
            <person name="Schellenberg J."/>
            <person name="Thallinger G."/>
            <person name="Levin D.B."/>
            <person name="Zhang X."/>
            <person name="Alvare G."/>
            <person name="Fristensky B."/>
            <person name="Sparling R."/>
        </authorList>
    </citation>
    <scope>NUCLEOTIDE SEQUENCE [LARGE SCALE GENOMIC DNA]</scope>
    <source>
        <strain evidence="10 11">DSM 9219</strain>
    </source>
</reference>
<dbReference type="Gene3D" id="2.60.40.1180">
    <property type="entry name" value="Golgi alpha-mannosidase II"/>
    <property type="match status" value="2"/>
</dbReference>
<evidence type="ECO:0000313" key="11">
    <source>
        <dbReference type="Proteomes" id="UP000092931"/>
    </source>
</evidence>
<dbReference type="CDD" id="cd14752">
    <property type="entry name" value="GH31_N"/>
    <property type="match status" value="1"/>
</dbReference>
<keyword evidence="2 6" id="KW-0378">Hydrolase</keyword>
<dbReference type="CDD" id="cd06593">
    <property type="entry name" value="GH31_xylosidase_YicI"/>
    <property type="match status" value="1"/>
</dbReference>
<dbReference type="InterPro" id="IPR011013">
    <property type="entry name" value="Gal_mutarotase_sf_dom"/>
</dbReference>
<dbReference type="Proteomes" id="UP000092931">
    <property type="component" value="Chromosome"/>
</dbReference>
<protein>
    <recommendedName>
        <fullName evidence="5">alpha-D-xyloside xylohydrolase</fullName>
        <ecNumber evidence="5">3.2.1.177</ecNumber>
    </recommendedName>
</protein>
<dbReference type="Pfam" id="PF21365">
    <property type="entry name" value="Glyco_hydro_31_3rd"/>
    <property type="match status" value="1"/>
</dbReference>
<dbReference type="PANTHER" id="PTHR43053">
    <property type="entry name" value="GLYCOSIDASE FAMILY 31"/>
    <property type="match status" value="1"/>
</dbReference>
<dbReference type="SUPFAM" id="SSF51011">
    <property type="entry name" value="Glycosyl hydrolase domain"/>
    <property type="match status" value="1"/>
</dbReference>
<evidence type="ECO:0000256" key="4">
    <source>
        <dbReference type="ARBA" id="ARBA00052064"/>
    </source>
</evidence>
<dbReference type="Pfam" id="PF01055">
    <property type="entry name" value="Glyco_hydro_31_2nd"/>
    <property type="match status" value="1"/>
</dbReference>
<evidence type="ECO:0000259" key="7">
    <source>
        <dbReference type="Pfam" id="PF01055"/>
    </source>
</evidence>
<evidence type="ECO:0000256" key="2">
    <source>
        <dbReference type="ARBA" id="ARBA00022801"/>
    </source>
</evidence>
<name>A0A1B1YK55_THEST</name>
<dbReference type="Gene3D" id="2.60.40.1760">
    <property type="entry name" value="glycosyl hydrolase (family 31)"/>
    <property type="match status" value="1"/>
</dbReference>
<comment type="similarity">
    <text evidence="1 6">Belongs to the glycosyl hydrolase 31 family.</text>
</comment>
<evidence type="ECO:0000256" key="1">
    <source>
        <dbReference type="ARBA" id="ARBA00007806"/>
    </source>
</evidence>
<dbReference type="Gene3D" id="3.20.20.80">
    <property type="entry name" value="Glycosidases"/>
    <property type="match status" value="1"/>
</dbReference>
<feature type="domain" description="Glycosyl hydrolase family 31 C-terminal" evidence="9">
    <location>
        <begin position="583"/>
        <end position="668"/>
    </location>
</feature>
<organism evidence="10 11">
    <name type="scientific">Thermoclostridium stercorarium subsp. leptospartum DSM 9219</name>
    <dbReference type="NCBI Taxonomy" id="1346611"/>
    <lineage>
        <taxon>Bacteria</taxon>
        <taxon>Bacillati</taxon>
        <taxon>Bacillota</taxon>
        <taxon>Clostridia</taxon>
        <taxon>Eubacteriales</taxon>
        <taxon>Oscillospiraceae</taxon>
        <taxon>Thermoclostridium</taxon>
    </lineage>
</organism>
<evidence type="ECO:0000256" key="5">
    <source>
        <dbReference type="ARBA" id="ARBA00066962"/>
    </source>
</evidence>
<feature type="domain" description="Glycoside hydrolase family 31 TIM barrel" evidence="7">
    <location>
        <begin position="260"/>
        <end position="574"/>
    </location>
</feature>
<dbReference type="GO" id="GO:0005975">
    <property type="term" value="P:carbohydrate metabolic process"/>
    <property type="evidence" value="ECO:0007669"/>
    <property type="project" value="InterPro"/>
</dbReference>
<feature type="domain" description="Glycoside hydrolase family 31 N-terminal" evidence="8">
    <location>
        <begin position="55"/>
        <end position="217"/>
    </location>
</feature>
<gene>
    <name evidence="10" type="ORF">CSTERLE_05755</name>
</gene>
<dbReference type="SUPFAM" id="SSF74650">
    <property type="entry name" value="Galactose mutarotase-like"/>
    <property type="match status" value="1"/>
</dbReference>
<accession>A0A1B1YK55</accession>